<evidence type="ECO:0000313" key="2">
    <source>
        <dbReference type="Proteomes" id="UP000628775"/>
    </source>
</evidence>
<sequence length="73" mass="8383">MPASVFDAQDMLASALSHGRDVFSRSSLMDVTHLAEVRFKDSQVFMTKNALFPQESPYFDYASHFPNYLSIRY</sequence>
<comment type="caution">
    <text evidence="1">The sequence shown here is derived from an EMBL/GenBank/DDBJ whole genome shotgun (WGS) entry which is preliminary data.</text>
</comment>
<reference evidence="1" key="1">
    <citation type="journal article" date="2014" name="Int. J. Syst. Evol. Microbiol.">
        <title>Complete genome sequence of Corynebacterium casei LMG S-19264T (=DSM 44701T), isolated from a smear-ripened cheese.</title>
        <authorList>
            <consortium name="US DOE Joint Genome Institute (JGI-PGF)"/>
            <person name="Walter F."/>
            <person name="Albersmeier A."/>
            <person name="Kalinowski J."/>
            <person name="Ruckert C."/>
        </authorList>
    </citation>
    <scope>NUCLEOTIDE SEQUENCE</scope>
    <source>
        <strain evidence="1">CGMCC 1.15371</strain>
    </source>
</reference>
<keyword evidence="2" id="KW-1185">Reference proteome</keyword>
<reference evidence="1" key="2">
    <citation type="submission" date="2020-09" db="EMBL/GenBank/DDBJ databases">
        <authorList>
            <person name="Sun Q."/>
            <person name="Zhou Y."/>
        </authorList>
    </citation>
    <scope>NUCLEOTIDE SEQUENCE</scope>
    <source>
        <strain evidence="1">CGMCC 1.15371</strain>
    </source>
</reference>
<name>A0A8J2YHQ4_9BACL</name>
<proteinExistence type="predicted"/>
<dbReference type="AlphaFoldDB" id="A0A8J2YHQ4"/>
<dbReference type="EMBL" id="BMIR01000009">
    <property type="protein sequence ID" value="GGE43210.1"/>
    <property type="molecule type" value="Genomic_DNA"/>
</dbReference>
<gene>
    <name evidence="1" type="ORF">GCM10011391_22540</name>
</gene>
<dbReference type="Proteomes" id="UP000628775">
    <property type="component" value="Unassembled WGS sequence"/>
</dbReference>
<organism evidence="1 2">
    <name type="scientific">Pullulanibacillus camelliae</name>
    <dbReference type="NCBI Taxonomy" id="1707096"/>
    <lineage>
        <taxon>Bacteria</taxon>
        <taxon>Bacillati</taxon>
        <taxon>Bacillota</taxon>
        <taxon>Bacilli</taxon>
        <taxon>Bacillales</taxon>
        <taxon>Sporolactobacillaceae</taxon>
        <taxon>Pullulanibacillus</taxon>
    </lineage>
</organism>
<evidence type="ECO:0000313" key="1">
    <source>
        <dbReference type="EMBL" id="GGE43210.1"/>
    </source>
</evidence>
<accession>A0A8J2YHQ4</accession>
<protein>
    <submittedName>
        <fullName evidence="1">Uncharacterized protein</fullName>
    </submittedName>
</protein>